<name>A0ABT2MZU0_9CYAN</name>
<dbReference type="EMBL" id="JAMXFF010000084">
    <property type="protein sequence ID" value="MCT7970264.1"/>
    <property type="molecule type" value="Genomic_DNA"/>
</dbReference>
<comment type="caution">
    <text evidence="2">The sequence shown here is derived from an EMBL/GenBank/DDBJ whole genome shotgun (WGS) entry which is preliminary data.</text>
</comment>
<organism evidence="2 3">
    <name type="scientific">Laspinema palackyanum D2a</name>
    <dbReference type="NCBI Taxonomy" id="2953684"/>
    <lineage>
        <taxon>Bacteria</taxon>
        <taxon>Bacillati</taxon>
        <taxon>Cyanobacteriota</taxon>
        <taxon>Cyanophyceae</taxon>
        <taxon>Oscillatoriophycideae</taxon>
        <taxon>Oscillatoriales</taxon>
        <taxon>Laspinemataceae</taxon>
        <taxon>Laspinema</taxon>
        <taxon>Laspinema palackyanum</taxon>
    </lineage>
</organism>
<keyword evidence="3" id="KW-1185">Reference proteome</keyword>
<dbReference type="RefSeq" id="WP_261265509.1">
    <property type="nucleotide sequence ID" value="NZ_JAMXFF010000084.1"/>
</dbReference>
<keyword evidence="1" id="KW-1133">Transmembrane helix</keyword>
<feature type="transmembrane region" description="Helical" evidence="1">
    <location>
        <begin position="19"/>
        <end position="38"/>
    </location>
</feature>
<evidence type="ECO:0000256" key="1">
    <source>
        <dbReference type="SAM" id="Phobius"/>
    </source>
</evidence>
<evidence type="ECO:0000313" key="3">
    <source>
        <dbReference type="Proteomes" id="UP001525890"/>
    </source>
</evidence>
<proteinExistence type="predicted"/>
<reference evidence="2 3" key="1">
    <citation type="journal article" date="2022" name="Front. Microbiol.">
        <title>High genomic differentiation and limited gene flow indicate recent cryptic speciation within the genus Laspinema (cyanobacteria).</title>
        <authorList>
            <person name="Stanojkovic A."/>
            <person name="Skoupy S."/>
            <person name="Skaloud P."/>
            <person name="Dvorak P."/>
        </authorList>
    </citation>
    <scope>NUCLEOTIDE SEQUENCE [LARGE SCALE GENOMIC DNA]</scope>
    <source>
        <strain evidence="2 3">D2a</strain>
    </source>
</reference>
<protein>
    <submittedName>
        <fullName evidence="2">Uncharacterized protein</fullName>
    </submittedName>
</protein>
<evidence type="ECO:0000313" key="2">
    <source>
        <dbReference type="EMBL" id="MCT7970264.1"/>
    </source>
</evidence>
<sequence>MPKQIPVIPPPKSRWCKGFAGWIATAIVVVVTVVNVWIPTEAIAHHRATSSRSSD</sequence>
<accession>A0ABT2MZU0</accession>
<gene>
    <name evidence="2" type="ORF">NG799_28510</name>
</gene>
<keyword evidence="1" id="KW-0812">Transmembrane</keyword>
<keyword evidence="1" id="KW-0472">Membrane</keyword>
<dbReference type="Proteomes" id="UP001525890">
    <property type="component" value="Unassembled WGS sequence"/>
</dbReference>